<feature type="compositionally biased region" description="Basic and acidic residues" evidence="6">
    <location>
        <begin position="765"/>
        <end position="780"/>
    </location>
</feature>
<dbReference type="GO" id="GO:0016887">
    <property type="term" value="F:ATP hydrolysis activity"/>
    <property type="evidence" value="ECO:0007669"/>
    <property type="project" value="InterPro"/>
</dbReference>
<dbReference type="OrthoDB" id="28737at2759"/>
<dbReference type="Gene3D" id="3.40.50.11260">
    <property type="match status" value="1"/>
</dbReference>
<dbReference type="InterPro" id="IPR003594">
    <property type="entry name" value="HATPase_dom"/>
</dbReference>
<feature type="binding site" evidence="5">
    <location>
        <begin position="152"/>
        <end position="153"/>
    </location>
    <ligand>
        <name>ATP</name>
        <dbReference type="ChEBI" id="CHEBI:30616"/>
    </ligand>
</feature>
<evidence type="ECO:0000256" key="5">
    <source>
        <dbReference type="PIRSR" id="PIRSR002583-1"/>
    </source>
</evidence>
<protein>
    <submittedName>
        <fullName evidence="8">Heat shock protein 90-5, chloroplastic</fullName>
    </submittedName>
</protein>
<dbReference type="GO" id="GO:0140662">
    <property type="term" value="F:ATP-dependent protein folding chaperone"/>
    <property type="evidence" value="ECO:0007669"/>
    <property type="project" value="InterPro"/>
</dbReference>
<evidence type="ECO:0000256" key="6">
    <source>
        <dbReference type="SAM" id="MobiDB-lite"/>
    </source>
</evidence>
<dbReference type="Proteomes" id="UP000247409">
    <property type="component" value="Unassembled WGS sequence"/>
</dbReference>
<dbReference type="SUPFAM" id="SSF110942">
    <property type="entry name" value="HSP90 C-terminal domain"/>
    <property type="match status" value="1"/>
</dbReference>
<dbReference type="Pfam" id="PF13589">
    <property type="entry name" value="HATPase_c_3"/>
    <property type="match status" value="1"/>
</dbReference>
<dbReference type="NCBIfam" id="NF003555">
    <property type="entry name" value="PRK05218.1"/>
    <property type="match status" value="1"/>
</dbReference>
<evidence type="ECO:0000313" key="9">
    <source>
        <dbReference type="Proteomes" id="UP000247409"/>
    </source>
</evidence>
<evidence type="ECO:0000256" key="2">
    <source>
        <dbReference type="ARBA" id="ARBA00022741"/>
    </source>
</evidence>
<feature type="compositionally biased region" description="Basic and acidic residues" evidence="6">
    <location>
        <begin position="787"/>
        <end position="800"/>
    </location>
</feature>
<dbReference type="Gene3D" id="3.30.230.80">
    <property type="match status" value="1"/>
</dbReference>
<evidence type="ECO:0000313" key="8">
    <source>
        <dbReference type="EMBL" id="PXF42095.1"/>
    </source>
</evidence>
<gene>
    <name evidence="8" type="ORF">BWQ96_08201</name>
</gene>
<feature type="region of interest" description="Disordered" evidence="6">
    <location>
        <begin position="276"/>
        <end position="297"/>
    </location>
</feature>
<dbReference type="Pfam" id="PF00183">
    <property type="entry name" value="HSP90"/>
    <property type="match status" value="1"/>
</dbReference>
<dbReference type="PIRSF" id="PIRSF002583">
    <property type="entry name" value="Hsp90"/>
    <property type="match status" value="1"/>
</dbReference>
<dbReference type="GO" id="GO:0005524">
    <property type="term" value="F:ATP binding"/>
    <property type="evidence" value="ECO:0007669"/>
    <property type="project" value="UniProtKB-KW"/>
</dbReference>
<dbReference type="InterPro" id="IPR019805">
    <property type="entry name" value="Heat_shock_protein_90_CS"/>
</dbReference>
<dbReference type="InterPro" id="IPR037196">
    <property type="entry name" value="HSP90_C"/>
</dbReference>
<dbReference type="InterPro" id="IPR001404">
    <property type="entry name" value="Hsp90_fam"/>
</dbReference>
<comment type="similarity">
    <text evidence="1">Belongs to the heat shock protein 90 family.</text>
</comment>
<keyword evidence="4" id="KW-0143">Chaperone</keyword>
<organism evidence="8 9">
    <name type="scientific">Gracilariopsis chorda</name>
    <dbReference type="NCBI Taxonomy" id="448386"/>
    <lineage>
        <taxon>Eukaryota</taxon>
        <taxon>Rhodophyta</taxon>
        <taxon>Florideophyceae</taxon>
        <taxon>Rhodymeniophycidae</taxon>
        <taxon>Gracilariales</taxon>
        <taxon>Gracilariaceae</taxon>
        <taxon>Gracilariopsis</taxon>
    </lineage>
</organism>
<dbReference type="InterPro" id="IPR020575">
    <property type="entry name" value="Hsp90_N"/>
</dbReference>
<name>A0A2V3IJ12_9FLOR</name>
<feature type="region of interest" description="Disordered" evidence="6">
    <location>
        <begin position="765"/>
        <end position="800"/>
    </location>
</feature>
<feature type="binding site" evidence="5">
    <location>
        <position position="415"/>
    </location>
    <ligand>
        <name>ATP</name>
        <dbReference type="ChEBI" id="CHEBI:30616"/>
    </ligand>
</feature>
<dbReference type="FunFam" id="3.30.230.80:FF:000001">
    <property type="entry name" value="Heat shock protein 90 alpha"/>
    <property type="match status" value="1"/>
</dbReference>
<keyword evidence="9" id="KW-1185">Reference proteome</keyword>
<feature type="binding site" evidence="5">
    <location>
        <position position="145"/>
    </location>
    <ligand>
        <name>ATP</name>
        <dbReference type="ChEBI" id="CHEBI:30616"/>
    </ligand>
</feature>
<dbReference type="HAMAP" id="MF_00505">
    <property type="entry name" value="HSP90"/>
    <property type="match status" value="1"/>
</dbReference>
<accession>A0A2V3IJ12</accession>
<feature type="binding site" evidence="5">
    <location>
        <position position="93"/>
    </location>
    <ligand>
        <name>ATP</name>
        <dbReference type="ChEBI" id="CHEBI:30616"/>
    </ligand>
</feature>
<dbReference type="SMART" id="SM00387">
    <property type="entry name" value="HATPase_c"/>
    <property type="match status" value="1"/>
</dbReference>
<dbReference type="FunFam" id="3.30.565.10:FF:000005">
    <property type="entry name" value="Heat shock protein 90"/>
    <property type="match status" value="1"/>
</dbReference>
<feature type="binding site" evidence="5">
    <location>
        <position position="89"/>
    </location>
    <ligand>
        <name>ATP</name>
        <dbReference type="ChEBI" id="CHEBI:30616"/>
    </ligand>
</feature>
<keyword evidence="2 5" id="KW-0547">Nucleotide-binding</keyword>
<dbReference type="GO" id="GO:0051082">
    <property type="term" value="F:unfolded protein binding"/>
    <property type="evidence" value="ECO:0007669"/>
    <property type="project" value="InterPro"/>
</dbReference>
<feature type="binding site" evidence="5">
    <location>
        <position position="230"/>
    </location>
    <ligand>
        <name>ATP</name>
        <dbReference type="ChEBI" id="CHEBI:30616"/>
    </ligand>
</feature>
<dbReference type="PRINTS" id="PR00775">
    <property type="entry name" value="HEATSHOCK90"/>
</dbReference>
<proteinExistence type="inferred from homology"/>
<dbReference type="PROSITE" id="PS00298">
    <property type="entry name" value="HSP90"/>
    <property type="match status" value="1"/>
</dbReference>
<dbReference type="CDD" id="cd16927">
    <property type="entry name" value="HATPase_Hsp90-like"/>
    <property type="match status" value="1"/>
</dbReference>
<dbReference type="AlphaFoldDB" id="A0A2V3IJ12"/>
<comment type="caution">
    <text evidence="8">The sequence shown here is derived from an EMBL/GenBank/DDBJ whole genome shotgun (WGS) entry which is preliminary data.</text>
</comment>
<dbReference type="SUPFAM" id="SSF55874">
    <property type="entry name" value="ATPase domain of HSP90 chaperone/DNA topoisomerase II/histidine kinase"/>
    <property type="match status" value="1"/>
</dbReference>
<dbReference type="InterPro" id="IPR036890">
    <property type="entry name" value="HATPase_C_sf"/>
</dbReference>
<evidence type="ECO:0000256" key="1">
    <source>
        <dbReference type="ARBA" id="ARBA00008239"/>
    </source>
</evidence>
<evidence type="ECO:0000256" key="4">
    <source>
        <dbReference type="ARBA" id="ARBA00023186"/>
    </source>
</evidence>
<dbReference type="SUPFAM" id="SSF54211">
    <property type="entry name" value="Ribosomal protein S5 domain 2-like"/>
    <property type="match status" value="1"/>
</dbReference>
<feature type="binding site" evidence="5">
    <location>
        <begin position="174"/>
        <end position="179"/>
    </location>
    <ligand>
        <name>ATP</name>
        <dbReference type="ChEBI" id="CHEBI:30616"/>
    </ligand>
</feature>
<dbReference type="PANTHER" id="PTHR11528">
    <property type="entry name" value="HEAT SHOCK PROTEIN 90 FAMILY MEMBER"/>
    <property type="match status" value="1"/>
</dbReference>
<reference evidence="8 9" key="1">
    <citation type="journal article" date="2018" name="Mol. Biol. Evol.">
        <title>Analysis of the draft genome of the red seaweed Gracilariopsis chorda provides insights into genome size evolution in Rhodophyta.</title>
        <authorList>
            <person name="Lee J."/>
            <person name="Yang E.C."/>
            <person name="Graf L."/>
            <person name="Yang J.H."/>
            <person name="Qiu H."/>
            <person name="Zel Zion U."/>
            <person name="Chan C.X."/>
            <person name="Stephens T.G."/>
            <person name="Weber A.P.M."/>
            <person name="Boo G.H."/>
            <person name="Boo S.M."/>
            <person name="Kim K.M."/>
            <person name="Shin Y."/>
            <person name="Jung M."/>
            <person name="Lee S.J."/>
            <person name="Yim H.S."/>
            <person name="Lee J.H."/>
            <person name="Bhattacharya D."/>
            <person name="Yoon H.S."/>
        </authorList>
    </citation>
    <scope>NUCLEOTIDE SEQUENCE [LARGE SCALE GENOMIC DNA]</scope>
    <source>
        <strain evidence="8 9">SKKU-2015</strain>
        <tissue evidence="8">Whole body</tissue>
    </source>
</reference>
<sequence length="800" mass="89931">MPAFVPTYPTSAPRLRRSTFICSPLRTSAVNAAPVNVRRCRIAPRMAAEAATEQAPSSSETFEFQAEVSRVMHLIINSLYSNKEVFLRELVSNASDACDKKRFLSLSSGSESGAPAIYLKADKEAGVITVEDSGVGMTRQELITNLGSIATSGTSKFLDALGDNGSGDMSLIGQFGVGFYSAYLVADSVSVISKSYTDPNAKQYRWESSAENSFTISEDDSEPIKGGSGTRIVLHIKDGCKEFLENFRLVELMKRYSEFIQFPVFGWESRTEYDEVADGDEKDEEGNQKMKRVPRTVEEWSQVNKTKPLWMRKPREVKKEDYDEFYKTISRDFNPPLAHTHFAVEGDVEFRALLYCPKALPPEFRQNMFPDDGRQLRLYVKRVFISDNFEDILPRWLCFLKGVIDSEDLPLNVSREILQKSRVLRIISKRLVRKAIEMFKAIKARDNDDFEAFWEQFGRYVKAGIIEERDHTKELTKVAMFASTNSSHKLTDLDGYVSRMKENQKDIFFVTAESRVAGESAPAMERLRKLGYEVLFLLEPVDEIAVQNIGTYSVKRNPDDKEETSFKFVDVSKEDLNLEDLKSDEEKKEDEALAEDYKAVCEYMTTLLSDKVGKVQISDRLTESVSTITQSSFGISPTMERYMREVGASAPNDPGMASFLAKARTLDINPRHPIVKDIKMQLEGAAGEENQLKQTCVLVYELALLTAGFPLDDTSKFAKRVSSLVSSSIEAPEVVIPPTPEPAPSLEDEPAGVTAKEIEAKIKDISEQAGKEVNMDKINIEDASDEKDEKVQKVDTEIVE</sequence>
<dbReference type="InterPro" id="IPR020568">
    <property type="entry name" value="Ribosomal_Su5_D2-typ_SF"/>
</dbReference>
<dbReference type="STRING" id="448386.A0A2V3IJ12"/>
<keyword evidence="8" id="KW-0346">Stress response</keyword>
<dbReference type="EMBL" id="NBIV01000177">
    <property type="protein sequence ID" value="PXF42095.1"/>
    <property type="molecule type" value="Genomic_DNA"/>
</dbReference>
<keyword evidence="3 5" id="KW-0067">ATP-binding</keyword>
<dbReference type="Gene3D" id="3.30.565.10">
    <property type="entry name" value="Histidine kinase-like ATPase, C-terminal domain"/>
    <property type="match status" value="1"/>
</dbReference>
<feature type="domain" description="Histidine kinase/HSP90-like ATPase" evidence="7">
    <location>
        <begin position="82"/>
        <end position="240"/>
    </location>
</feature>
<evidence type="ECO:0000259" key="7">
    <source>
        <dbReference type="SMART" id="SM00387"/>
    </source>
</evidence>
<dbReference type="Gene3D" id="1.20.120.790">
    <property type="entry name" value="Heat shock protein 90, C-terminal domain"/>
    <property type="match status" value="1"/>
</dbReference>
<feature type="binding site" evidence="5">
    <location>
        <position position="132"/>
    </location>
    <ligand>
        <name>ATP</name>
        <dbReference type="ChEBI" id="CHEBI:30616"/>
    </ligand>
</feature>
<evidence type="ECO:0000256" key="3">
    <source>
        <dbReference type="ARBA" id="ARBA00022840"/>
    </source>
</evidence>
<feature type="binding site" evidence="5">
    <location>
        <position position="137"/>
    </location>
    <ligand>
        <name>ATP</name>
        <dbReference type="ChEBI" id="CHEBI:30616"/>
    </ligand>
</feature>